<protein>
    <submittedName>
        <fullName evidence="2">Tigger transposable element-derived protein 6</fullName>
    </submittedName>
</protein>
<evidence type="ECO:0000313" key="2">
    <source>
        <dbReference type="EMBL" id="KII63009.1"/>
    </source>
</evidence>
<comment type="caution">
    <text evidence="2">The sequence shown here is derived from an EMBL/GenBank/DDBJ whole genome shotgun (WGS) entry which is preliminary data.</text>
</comment>
<dbReference type="InterPro" id="IPR004875">
    <property type="entry name" value="DDE_SF_endonuclease_dom"/>
</dbReference>
<dbReference type="PANTHER" id="PTHR19303:SF52">
    <property type="entry name" value="TIGGER TRANSPOSABLE ELEMENT-DERIVED PROTEIN 6"/>
    <property type="match status" value="1"/>
</dbReference>
<dbReference type="PANTHER" id="PTHR19303">
    <property type="entry name" value="TRANSPOSON"/>
    <property type="match status" value="1"/>
</dbReference>
<dbReference type="GO" id="GO:0003677">
    <property type="term" value="F:DNA binding"/>
    <property type="evidence" value="ECO:0007669"/>
    <property type="project" value="TreeGrafter"/>
</dbReference>
<organism evidence="2 3">
    <name type="scientific">Thelohanellus kitauei</name>
    <name type="common">Myxosporean</name>
    <dbReference type="NCBI Taxonomy" id="669202"/>
    <lineage>
        <taxon>Eukaryota</taxon>
        <taxon>Metazoa</taxon>
        <taxon>Cnidaria</taxon>
        <taxon>Myxozoa</taxon>
        <taxon>Myxosporea</taxon>
        <taxon>Bivalvulida</taxon>
        <taxon>Platysporina</taxon>
        <taxon>Myxobolidae</taxon>
        <taxon>Thelohanellus</taxon>
    </lineage>
</organism>
<reference evidence="2 3" key="1">
    <citation type="journal article" date="2014" name="Genome Biol. Evol.">
        <title>The genome of the myxosporean Thelohanellus kitauei shows adaptations to nutrient acquisition within its fish host.</title>
        <authorList>
            <person name="Yang Y."/>
            <person name="Xiong J."/>
            <person name="Zhou Z."/>
            <person name="Huo F."/>
            <person name="Miao W."/>
            <person name="Ran C."/>
            <person name="Liu Y."/>
            <person name="Zhang J."/>
            <person name="Feng J."/>
            <person name="Wang M."/>
            <person name="Wang M."/>
            <person name="Wang L."/>
            <person name="Yao B."/>
        </authorList>
    </citation>
    <scope>NUCLEOTIDE SEQUENCE [LARGE SCALE GENOMIC DNA]</scope>
    <source>
        <strain evidence="2">Wuqing</strain>
    </source>
</reference>
<dbReference type="OrthoDB" id="9909311at2759"/>
<name>A0A0C2MF54_THEKT</name>
<sequence>MERWKERNYIKFKNSSRDAPPAVIKDYEAKDIFNDDETRLYSRVIPEGTLSFKISRTAACKMAKERITLLFPCNMDGSEKLKPLIIGKSKNPPCLKNVKTLPVDYEANKNSYMRRLFGRLR</sequence>
<dbReference type="InterPro" id="IPR050863">
    <property type="entry name" value="CenT-Element_Derived"/>
</dbReference>
<accession>A0A0C2MF54</accession>
<dbReference type="OMA" id="QRNITIY"/>
<keyword evidence="3" id="KW-1185">Reference proteome</keyword>
<dbReference type="AlphaFoldDB" id="A0A0C2MF54"/>
<evidence type="ECO:0000313" key="3">
    <source>
        <dbReference type="Proteomes" id="UP000031668"/>
    </source>
</evidence>
<dbReference type="EMBL" id="JWZT01004812">
    <property type="protein sequence ID" value="KII63009.1"/>
    <property type="molecule type" value="Genomic_DNA"/>
</dbReference>
<gene>
    <name evidence="2" type="ORF">RF11_02101</name>
</gene>
<dbReference type="Proteomes" id="UP000031668">
    <property type="component" value="Unassembled WGS sequence"/>
</dbReference>
<feature type="domain" description="DDE-1" evidence="1">
    <location>
        <begin position="64"/>
        <end position="113"/>
    </location>
</feature>
<dbReference type="Pfam" id="PF03184">
    <property type="entry name" value="DDE_1"/>
    <property type="match status" value="1"/>
</dbReference>
<dbReference type="GO" id="GO:0005634">
    <property type="term" value="C:nucleus"/>
    <property type="evidence" value="ECO:0007669"/>
    <property type="project" value="TreeGrafter"/>
</dbReference>
<proteinExistence type="predicted"/>
<evidence type="ECO:0000259" key="1">
    <source>
        <dbReference type="Pfam" id="PF03184"/>
    </source>
</evidence>